<accession>A0AAW9SAX0</accession>
<dbReference type="PANTHER" id="PTHR42886:SF29">
    <property type="entry name" value="PUMMELIG, ISOFORM A"/>
    <property type="match status" value="1"/>
</dbReference>
<proteinExistence type="predicted"/>
<dbReference type="Pfam" id="PF12146">
    <property type="entry name" value="Hydrolase_4"/>
    <property type="match status" value="1"/>
</dbReference>
<reference evidence="2 3" key="1">
    <citation type="submission" date="2024-04" db="EMBL/GenBank/DDBJ databases">
        <title>Novel genus in family Flammeovirgaceae.</title>
        <authorList>
            <person name="Nguyen T.H."/>
            <person name="Vuong T.Q."/>
            <person name="Le H."/>
            <person name="Kim S.-G."/>
        </authorList>
    </citation>
    <scope>NUCLEOTIDE SEQUENCE [LARGE SCALE GENOMIC DNA]</scope>
    <source>
        <strain evidence="2 3">JCM 23209</strain>
    </source>
</reference>
<name>A0AAW9SAX0_9BACT</name>
<comment type="caution">
    <text evidence="2">The sequence shown here is derived from an EMBL/GenBank/DDBJ whole genome shotgun (WGS) entry which is preliminary data.</text>
</comment>
<dbReference type="SUPFAM" id="SSF53474">
    <property type="entry name" value="alpha/beta-Hydrolases"/>
    <property type="match status" value="1"/>
</dbReference>
<dbReference type="PANTHER" id="PTHR42886">
    <property type="entry name" value="RE40534P-RELATED"/>
    <property type="match status" value="1"/>
</dbReference>
<dbReference type="InterPro" id="IPR029058">
    <property type="entry name" value="AB_hydrolase_fold"/>
</dbReference>
<gene>
    <name evidence="2" type="ORF">AAG747_11195</name>
</gene>
<keyword evidence="2" id="KW-0378">Hydrolase</keyword>
<sequence>MLEGKLTWTKYGNGEKVVLAFHGFGQHRSIYEKLGEKVENVSVYSFDLFFHGSNHLVTLSLSKRQFSEAIEHFLEEHGITRFSIIAYSIGVRSALAIVEKFPVQVEELVLLAPDGIRTNAIYKIATGTRLGNLFFKHLIENTHLILSTLDLFYKRNWLDKETYKVAYRLLSDPFTAHRVYNAWMVYRKFTFDTQKIASILNQYQIPVKIILGAKDSIIPAKPVQNFAKLLRHCQCQTVPGGHIYLLQQFLRTHAALLFTE</sequence>
<evidence type="ECO:0000259" key="1">
    <source>
        <dbReference type="Pfam" id="PF12146"/>
    </source>
</evidence>
<evidence type="ECO:0000313" key="3">
    <source>
        <dbReference type="Proteomes" id="UP001403385"/>
    </source>
</evidence>
<dbReference type="EMBL" id="JBDKWZ010000005">
    <property type="protein sequence ID" value="MEN7548478.1"/>
    <property type="molecule type" value="Genomic_DNA"/>
</dbReference>
<keyword evidence="3" id="KW-1185">Reference proteome</keyword>
<organism evidence="2 3">
    <name type="scientific">Rapidithrix thailandica</name>
    <dbReference type="NCBI Taxonomy" id="413964"/>
    <lineage>
        <taxon>Bacteria</taxon>
        <taxon>Pseudomonadati</taxon>
        <taxon>Bacteroidota</taxon>
        <taxon>Cytophagia</taxon>
        <taxon>Cytophagales</taxon>
        <taxon>Flammeovirgaceae</taxon>
        <taxon>Rapidithrix</taxon>
    </lineage>
</organism>
<dbReference type="Proteomes" id="UP001403385">
    <property type="component" value="Unassembled WGS sequence"/>
</dbReference>
<dbReference type="AlphaFoldDB" id="A0AAW9SAX0"/>
<dbReference type="RefSeq" id="WP_346821256.1">
    <property type="nucleotide sequence ID" value="NZ_JBDKWZ010000005.1"/>
</dbReference>
<protein>
    <submittedName>
        <fullName evidence="2">Alpha/beta hydrolase</fullName>
    </submittedName>
</protein>
<feature type="domain" description="Serine aminopeptidase S33" evidence="1">
    <location>
        <begin position="15"/>
        <end position="237"/>
    </location>
</feature>
<dbReference type="GO" id="GO:0016787">
    <property type="term" value="F:hydrolase activity"/>
    <property type="evidence" value="ECO:0007669"/>
    <property type="project" value="UniProtKB-KW"/>
</dbReference>
<dbReference type="Gene3D" id="3.40.50.1820">
    <property type="entry name" value="alpha/beta hydrolase"/>
    <property type="match status" value="1"/>
</dbReference>
<evidence type="ECO:0000313" key="2">
    <source>
        <dbReference type="EMBL" id="MEN7548478.1"/>
    </source>
</evidence>
<dbReference type="InterPro" id="IPR022742">
    <property type="entry name" value="Hydrolase_4"/>
</dbReference>